<evidence type="ECO:0000256" key="7">
    <source>
        <dbReference type="ARBA" id="ARBA00023053"/>
    </source>
</evidence>
<comment type="similarity">
    <text evidence="2 12">Belongs to the amiloride-sensitive sodium channel (TC 1.A.6) family.</text>
</comment>
<accession>A0ABP1RVG2</accession>
<evidence type="ECO:0000256" key="12">
    <source>
        <dbReference type="RuleBase" id="RU000679"/>
    </source>
</evidence>
<keyword evidence="9 13" id="KW-0472">Membrane</keyword>
<keyword evidence="8 12" id="KW-0406">Ion transport</keyword>
<evidence type="ECO:0000256" key="10">
    <source>
        <dbReference type="ARBA" id="ARBA00023201"/>
    </source>
</evidence>
<gene>
    <name evidence="14" type="ORF">ODALV1_LOCUS26629</name>
</gene>
<keyword evidence="6 13" id="KW-1133">Transmembrane helix</keyword>
<sequence>MAENHDKIEVQKTSEGESADAWGKWNPSWWKSNKGTVVSEFLAESSLHGLKYIGQSKRHIVERTFWIVTFIVGVAAAGFLIYEVFDRYEETPVTVSFQGKEQSVDTIPFPAVTFCYNYQSTPSCEEMIPFVMLDGGNVFKERAKIFNPVITEYGKCCTFNMLPTPLMLKEPSVGNQNNGDWLSNPVLGTKSKIWWNQKVIDDWQKWSYEKDFLLNPDSYKSKLGWNDVGGIDTKISHPFRNQRLGYSFGLSVVLNTFEPYFDDVTFHGTTFMLHNPVDTPRVSQFPTVIGTKKEVFIKIHPDITLADPDIKDLKPEKRQCFFGKEKVLKYFRPYTQENCFEDCIASLIETECSCSMFYIPRPNDTVLCRLHRRTPDGDCISDTLTLLSKKVVCGHCLPLCEYIDYKFEMSTAKILNSDISTLQKLPDSDILSDELNQGRDDIYQNISIVHIFYESPSTVPKLRKRLYGTTDLIANTGGILGLCLGFSVLSGAEVLYYVLMRTIWQKLSRPCLWCNSKEALMELKNPGKSNHSGSNKKSKFKRIKESGELFRFKWLCCILVGSVASGFLIYMLLVRDEETVQAKETFEARLKIHEINDQYWAVATFCFGNQFSMEKVLELRRVAEFTTDENHRYSAETNLSIIDAMCKYKDALETSSSNEFPPIQPDVANYTFLMKFLEENTISCNEIFPACVYMGRVQANCNEFIKPINTIHGRCCRVMVVPAQPKSANSSVDKISNITKELNERLDLSLAENQNYRIPKLSLFSRTKFKSSYFVVYGANLSEEFSKDIQPPYFSVLSNLNQDPYQCDNVTTSTNQILFSLQSPGKFSQIQDFSPLLVANEEVVLTLFPKAVSSDPSTDLLNNENRTCYPYYLKDMRLGDDYFNTTKAAFFEKCSRDFETKFCKCALFGYEYYEDDTWTCKTGSNSTDTICMRKMNEIASKLKQICTCTGPNCFRYCSSSTTYSYTTTNQPMRNASKVWASLNKFGNDTTIDIPWGNNKTGIIHFAFNTLGQTKPTSNAGRGGYLVIILTTAVSILICLSIIVFPHLWRRICGKIVKCTVYIRGLLHTRKISALNTNEEP</sequence>
<keyword evidence="10 12" id="KW-0739">Sodium transport</keyword>
<dbReference type="EMBL" id="CAXLJM020000112">
    <property type="protein sequence ID" value="CAL8136822.1"/>
    <property type="molecule type" value="Genomic_DNA"/>
</dbReference>
<evidence type="ECO:0000256" key="3">
    <source>
        <dbReference type="ARBA" id="ARBA00022448"/>
    </source>
</evidence>
<name>A0ABP1RVG2_9HEXA</name>
<dbReference type="Gene3D" id="2.60.470.10">
    <property type="entry name" value="Acid-sensing ion channels like domains"/>
    <property type="match status" value="1"/>
</dbReference>
<feature type="transmembrane region" description="Helical" evidence="13">
    <location>
        <begin position="552"/>
        <end position="573"/>
    </location>
</feature>
<feature type="transmembrane region" description="Helical" evidence="13">
    <location>
        <begin position="1022"/>
        <end position="1044"/>
    </location>
</feature>
<evidence type="ECO:0000256" key="2">
    <source>
        <dbReference type="ARBA" id="ARBA00007193"/>
    </source>
</evidence>
<evidence type="ECO:0000256" key="13">
    <source>
        <dbReference type="SAM" id="Phobius"/>
    </source>
</evidence>
<evidence type="ECO:0000313" key="14">
    <source>
        <dbReference type="EMBL" id="CAL8136822.1"/>
    </source>
</evidence>
<keyword evidence="15" id="KW-1185">Reference proteome</keyword>
<comment type="caution">
    <text evidence="14">The sequence shown here is derived from an EMBL/GenBank/DDBJ whole genome shotgun (WGS) entry which is preliminary data.</text>
</comment>
<feature type="transmembrane region" description="Helical" evidence="13">
    <location>
        <begin position="479"/>
        <end position="499"/>
    </location>
</feature>
<dbReference type="Pfam" id="PF00858">
    <property type="entry name" value="ASC"/>
    <property type="match status" value="3"/>
</dbReference>
<dbReference type="InterPro" id="IPR001873">
    <property type="entry name" value="ENaC"/>
</dbReference>
<evidence type="ECO:0000313" key="15">
    <source>
        <dbReference type="Proteomes" id="UP001642540"/>
    </source>
</evidence>
<keyword evidence="7" id="KW-0915">Sodium</keyword>
<dbReference type="PANTHER" id="PTHR11690:SF243">
    <property type="entry name" value="PICKPOCKET 12-RELATED"/>
    <property type="match status" value="1"/>
</dbReference>
<evidence type="ECO:0000256" key="1">
    <source>
        <dbReference type="ARBA" id="ARBA00004141"/>
    </source>
</evidence>
<evidence type="ECO:0000256" key="6">
    <source>
        <dbReference type="ARBA" id="ARBA00022989"/>
    </source>
</evidence>
<keyword evidence="5 12" id="KW-0812">Transmembrane</keyword>
<keyword evidence="11 12" id="KW-0407">Ion channel</keyword>
<dbReference type="PRINTS" id="PR01078">
    <property type="entry name" value="AMINACHANNEL"/>
</dbReference>
<dbReference type="Proteomes" id="UP001642540">
    <property type="component" value="Unassembled WGS sequence"/>
</dbReference>
<feature type="transmembrane region" description="Helical" evidence="13">
    <location>
        <begin position="65"/>
        <end position="85"/>
    </location>
</feature>
<reference evidence="14 15" key="1">
    <citation type="submission" date="2024-08" db="EMBL/GenBank/DDBJ databases">
        <authorList>
            <person name="Cucini C."/>
            <person name="Frati F."/>
        </authorList>
    </citation>
    <scope>NUCLEOTIDE SEQUENCE [LARGE SCALE GENOMIC DNA]</scope>
</reference>
<evidence type="ECO:0000256" key="8">
    <source>
        <dbReference type="ARBA" id="ARBA00023065"/>
    </source>
</evidence>
<evidence type="ECO:0000256" key="11">
    <source>
        <dbReference type="ARBA" id="ARBA00023303"/>
    </source>
</evidence>
<comment type="subcellular location">
    <subcellularLocation>
        <location evidence="1">Membrane</location>
        <topology evidence="1">Multi-pass membrane protein</topology>
    </subcellularLocation>
</comment>
<dbReference type="PANTHER" id="PTHR11690">
    <property type="entry name" value="AMILORIDE-SENSITIVE SODIUM CHANNEL-RELATED"/>
    <property type="match status" value="1"/>
</dbReference>
<evidence type="ECO:0008006" key="16">
    <source>
        <dbReference type="Google" id="ProtNLM"/>
    </source>
</evidence>
<keyword evidence="3 12" id="KW-0813">Transport</keyword>
<evidence type="ECO:0000256" key="9">
    <source>
        <dbReference type="ARBA" id="ARBA00023136"/>
    </source>
</evidence>
<evidence type="ECO:0000256" key="4">
    <source>
        <dbReference type="ARBA" id="ARBA00022461"/>
    </source>
</evidence>
<dbReference type="Gene3D" id="1.10.287.770">
    <property type="entry name" value="YojJ-like"/>
    <property type="match status" value="1"/>
</dbReference>
<proteinExistence type="inferred from homology"/>
<protein>
    <recommendedName>
        <fullName evidence="16">Pickpocket protein 28</fullName>
    </recommendedName>
</protein>
<evidence type="ECO:0000256" key="5">
    <source>
        <dbReference type="ARBA" id="ARBA00022692"/>
    </source>
</evidence>
<organism evidence="14 15">
    <name type="scientific">Orchesella dallaii</name>
    <dbReference type="NCBI Taxonomy" id="48710"/>
    <lineage>
        <taxon>Eukaryota</taxon>
        <taxon>Metazoa</taxon>
        <taxon>Ecdysozoa</taxon>
        <taxon>Arthropoda</taxon>
        <taxon>Hexapoda</taxon>
        <taxon>Collembola</taxon>
        <taxon>Entomobryomorpha</taxon>
        <taxon>Entomobryoidea</taxon>
        <taxon>Orchesellidae</taxon>
        <taxon>Orchesellinae</taxon>
        <taxon>Orchesella</taxon>
    </lineage>
</organism>
<keyword evidence="4 12" id="KW-0894">Sodium channel</keyword>